<dbReference type="AlphaFoldDB" id="A0A9P5LDU3"/>
<dbReference type="Pfam" id="PF25000">
    <property type="entry name" value="DUF7779"/>
    <property type="match status" value="1"/>
</dbReference>
<comment type="caution">
    <text evidence="2">The sequence shown here is derived from an EMBL/GenBank/DDBJ whole genome shotgun (WGS) entry which is preliminary data.</text>
</comment>
<accession>A0A9P5LDU3</accession>
<evidence type="ECO:0000313" key="3">
    <source>
        <dbReference type="Proteomes" id="UP000722485"/>
    </source>
</evidence>
<dbReference type="Proteomes" id="UP000722485">
    <property type="component" value="Unassembled WGS sequence"/>
</dbReference>
<dbReference type="InterPro" id="IPR056681">
    <property type="entry name" value="DUF7779"/>
</dbReference>
<feature type="domain" description="DUF7779" evidence="1">
    <location>
        <begin position="154"/>
        <end position="253"/>
    </location>
</feature>
<evidence type="ECO:0000259" key="1">
    <source>
        <dbReference type="Pfam" id="PF25000"/>
    </source>
</evidence>
<gene>
    <name evidence="2" type="ORF">G7Z17_g3131</name>
</gene>
<keyword evidence="3" id="KW-1185">Reference proteome</keyword>
<sequence>MEKTAVEIENQKNTAEKQFATSNSVLYTKLDKDTRDLAAQMAVKSNSKLAVSLRCGVTPYSANSRFHRWQQILDRVKAQLIASRNQRSSVATSGLGGMEQPQFALNYVCEYLDKYPVALRMQDVTHNDVTESYINPAKCLQLEPEDSAPLWNFSIASLSANALKLLRIISCFSPDGIPERLFWEGSKNSSDDLLEFLQFGHPYFSAVQELISHGLLTKTQRGTMTGYSTTEIHSLAIHRLVRGLVFHQMSSVEKSQLLDDALELLLSAWPVNHEQPFCMTALWPVCSLYLPHVLALESRCHDVPFLKTLTRFVALFFYASWYLTERSMSELAFPLLKTARSIAAQGGDVDPFLAKLLIAYGTVCLECDRQDESKKWISQAIDIQCARVEELINKGIHVV</sequence>
<proteinExistence type="predicted"/>
<protein>
    <recommendedName>
        <fullName evidence="1">DUF7779 domain-containing protein</fullName>
    </recommendedName>
</protein>
<evidence type="ECO:0000313" key="2">
    <source>
        <dbReference type="EMBL" id="KAF7554126.1"/>
    </source>
</evidence>
<name>A0A9P5LDU3_9HYPO</name>
<dbReference type="EMBL" id="JAANBB010000036">
    <property type="protein sequence ID" value="KAF7554126.1"/>
    <property type="molecule type" value="Genomic_DNA"/>
</dbReference>
<reference evidence="2" key="1">
    <citation type="submission" date="2020-03" db="EMBL/GenBank/DDBJ databases">
        <title>Draft Genome Sequence of Cylindrodendrum hubeiense.</title>
        <authorList>
            <person name="Buettner E."/>
            <person name="Kellner H."/>
        </authorList>
    </citation>
    <scope>NUCLEOTIDE SEQUENCE</scope>
    <source>
        <strain evidence="2">IHI 201604</strain>
    </source>
</reference>
<dbReference type="OrthoDB" id="6161812at2759"/>
<organism evidence="2 3">
    <name type="scientific">Cylindrodendrum hubeiense</name>
    <dbReference type="NCBI Taxonomy" id="595255"/>
    <lineage>
        <taxon>Eukaryota</taxon>
        <taxon>Fungi</taxon>
        <taxon>Dikarya</taxon>
        <taxon>Ascomycota</taxon>
        <taxon>Pezizomycotina</taxon>
        <taxon>Sordariomycetes</taxon>
        <taxon>Hypocreomycetidae</taxon>
        <taxon>Hypocreales</taxon>
        <taxon>Nectriaceae</taxon>
        <taxon>Cylindrodendrum</taxon>
    </lineage>
</organism>